<keyword evidence="3" id="KW-1185">Reference proteome</keyword>
<feature type="transmembrane region" description="Helical" evidence="1">
    <location>
        <begin position="70"/>
        <end position="93"/>
    </location>
</feature>
<gene>
    <name evidence="2" type="ORF">IT882_05775</name>
</gene>
<dbReference type="AlphaFoldDB" id="A0A7S8MZD5"/>
<sequence length="138" mass="14061">MGDSAGAGRWVLIRRSACAGALAVLVIAGLAVHTMLPDTAGTDIAGDALYAAAVYAFVAGIAVRQSPLVVGAIAVTWCVGIELFQLTGLPLAAGAAFPPAMLVLGTVFDPRDLVVYVVTIVAVTATDAGIGRLRDKRR</sequence>
<evidence type="ECO:0000313" key="2">
    <source>
        <dbReference type="EMBL" id="QPE05523.1"/>
    </source>
</evidence>
<dbReference type="KEGG" id="msf:IT882_05775"/>
<evidence type="ECO:0000256" key="1">
    <source>
        <dbReference type="SAM" id="Phobius"/>
    </source>
</evidence>
<protein>
    <submittedName>
        <fullName evidence="2">DUF2809 domain-containing protein</fullName>
    </submittedName>
</protein>
<feature type="transmembrane region" description="Helical" evidence="1">
    <location>
        <begin position="113"/>
        <end position="133"/>
    </location>
</feature>
<dbReference type="Proteomes" id="UP000594480">
    <property type="component" value="Chromosome"/>
</dbReference>
<feature type="transmembrane region" description="Helical" evidence="1">
    <location>
        <begin position="44"/>
        <end position="63"/>
    </location>
</feature>
<proteinExistence type="predicted"/>
<reference evidence="2 3" key="1">
    <citation type="submission" date="2020-11" db="EMBL/GenBank/DDBJ databases">
        <title>Amino acid is mineralized and recycled by bacteria in oceanic microbiome.</title>
        <authorList>
            <person name="Zheng L.Y."/>
        </authorList>
    </citation>
    <scope>NUCLEOTIDE SEQUENCE [LARGE SCALE GENOMIC DNA]</scope>
    <source>
        <strain evidence="2 3">A32-1</strain>
    </source>
</reference>
<organism evidence="2 3">
    <name type="scientific">Microbacterium schleiferi</name>
    <dbReference type="NCBI Taxonomy" id="69362"/>
    <lineage>
        <taxon>Bacteria</taxon>
        <taxon>Bacillati</taxon>
        <taxon>Actinomycetota</taxon>
        <taxon>Actinomycetes</taxon>
        <taxon>Micrococcales</taxon>
        <taxon>Microbacteriaceae</taxon>
        <taxon>Microbacterium</taxon>
    </lineage>
</organism>
<dbReference type="RefSeq" id="WP_195693539.1">
    <property type="nucleotide sequence ID" value="NZ_CP064760.1"/>
</dbReference>
<dbReference type="Pfam" id="PF10990">
    <property type="entry name" value="DUF2809"/>
    <property type="match status" value="1"/>
</dbReference>
<dbReference type="InterPro" id="IPR021257">
    <property type="entry name" value="DUF2809"/>
</dbReference>
<keyword evidence="1" id="KW-0472">Membrane</keyword>
<keyword evidence="1" id="KW-1133">Transmembrane helix</keyword>
<name>A0A7S8MZD5_9MICO</name>
<feature type="transmembrane region" description="Helical" evidence="1">
    <location>
        <begin position="12"/>
        <end position="32"/>
    </location>
</feature>
<evidence type="ECO:0000313" key="3">
    <source>
        <dbReference type="Proteomes" id="UP000594480"/>
    </source>
</evidence>
<dbReference type="EMBL" id="CP064760">
    <property type="protein sequence ID" value="QPE05523.1"/>
    <property type="molecule type" value="Genomic_DNA"/>
</dbReference>
<keyword evidence="1" id="KW-0812">Transmembrane</keyword>
<accession>A0A7S8MZD5</accession>